<keyword evidence="2" id="KW-1185">Reference proteome</keyword>
<dbReference type="RefSeq" id="WP_213202320.1">
    <property type="nucleotide sequence ID" value="NZ_AP024329.1"/>
</dbReference>
<dbReference type="EMBL" id="AP024329">
    <property type="protein sequence ID" value="BCQ34637.1"/>
    <property type="molecule type" value="Genomic_DNA"/>
</dbReference>
<evidence type="ECO:0008006" key="3">
    <source>
        <dbReference type="Google" id="ProtNLM"/>
    </source>
</evidence>
<accession>A0ABN6DJG4</accession>
<dbReference type="Proteomes" id="UP000677515">
    <property type="component" value="Chromosome"/>
</dbReference>
<evidence type="ECO:0000313" key="2">
    <source>
        <dbReference type="Proteomes" id="UP000677515"/>
    </source>
</evidence>
<proteinExistence type="predicted"/>
<evidence type="ECO:0000313" key="1">
    <source>
        <dbReference type="EMBL" id="BCQ34637.1"/>
    </source>
</evidence>
<reference evidence="1 2" key="1">
    <citation type="submission" date="2021-01" db="EMBL/GenBank/DDBJ databases">
        <title>Complete genome sequence of Erwinia rhapontici MAFF 311153.</title>
        <authorList>
            <person name="Morohoshi T."/>
            <person name="Someya N."/>
        </authorList>
    </citation>
    <scope>NUCLEOTIDE SEQUENCE [LARGE SCALE GENOMIC DNA]</scope>
    <source>
        <strain evidence="1 2">MAFF 311153</strain>
    </source>
</reference>
<gene>
    <name evidence="1" type="ORF">ERHA53_19800</name>
</gene>
<name>A0ABN6DJG4_ERWRD</name>
<protein>
    <recommendedName>
        <fullName evidence="3">CHAD domain-containing protein</fullName>
    </recommendedName>
</protein>
<organism evidence="1 2">
    <name type="scientific">Erwinia rhapontici</name>
    <name type="common">Pectobacterium rhapontici</name>
    <dbReference type="NCBI Taxonomy" id="55212"/>
    <lineage>
        <taxon>Bacteria</taxon>
        <taxon>Pseudomonadati</taxon>
        <taxon>Pseudomonadota</taxon>
        <taxon>Gammaproteobacteria</taxon>
        <taxon>Enterobacterales</taxon>
        <taxon>Erwiniaceae</taxon>
        <taxon>Erwinia</taxon>
    </lineage>
</organism>
<sequence>MTNGYVGKTFSPETLQLLFSAINEDDLVDENVSLPPRIDVQCTQDSLRENYALCLQYWEEGVDRHELLNLVRELLRGDTLSDSARMQFKYIRSRYKHLRFAQRLYSKKHLSRLWFSKTTVLLGKLQDAFRNSNIRAVKFYAGILCFYLSKPIWNWVYFSLRDMPLDSASHFIAYRKKQIRKLQVLIAKTALTGREFHAVRKIVSQQVSYYDTLRSIDPGNQDFHQISRFLAAINGVMGDKHDEMVADNLSGRRRYDELAQLDIHLRQRLELLLARYPL</sequence>